<dbReference type="Gene3D" id="4.10.1060.10">
    <property type="entry name" value="Zinc finger, RanBP2-type"/>
    <property type="match status" value="1"/>
</dbReference>
<sequence length="659" mass="73200">MSTSAFVTGVLARVEGAIPEDLKQTVRAVLGRIESARLSSKFTESLNDLVEKRLMEMVSDKRATGEWQVGGGDDIDSLNSNPKFVLPFLEQLVGEYQRGNWPKKTTALTVNMGADNIMLLLYRVSPLMSPWRGTIVSGVTGAQRVEKEAELLAISKGAASSLTVPGKLPVRGRFWTCDNCSVRNSGTAVLCASCGREQVSVGCHKSPKDIEALIHSMPTGMAETEAGAGSLTVSESPDKGWWCEICNKAILDFKCKSCGSTMNNRIRNGRRPRLKPGQWECWGAECGYINYKQHTICRKCGRDKNVEEDDTWPDKRQVPDPAHRLQLRTFVYTKLVQVFEPLDPLLDAPQKEFDFAAERLKTEALKAFMKRGIRGLQECDPLCDYFYNDSPSDNEEGSDTAVGGHTSALNSQWESVEEQLRSMGFSEDDIRRVQNALEGIREGRCVSIKGWEYVAQGCADAVRFNAVDNCLLANNKSALARKVSEVMRWVFVGTVGTGSACHIDPLATVACTWLTHGRKEWRMASGVPADVDHLPSLFECSEKLRAYRHLYKFTMEPGDLIFIPRGCLHEVRNLSTTIEVTHNFVLKPAAMWDEVRRALSLVMAYGGLTPLENHPKVDSLLFGMLMACMYDDIEMPDDIAAKVGKIRPSIDFAGDEEDI</sequence>
<evidence type="ECO:0000313" key="8">
    <source>
        <dbReference type="Proteomes" id="UP000572268"/>
    </source>
</evidence>
<dbReference type="InterPro" id="IPR003347">
    <property type="entry name" value="JmjC_dom"/>
</dbReference>
<dbReference type="Pfam" id="PF08007">
    <property type="entry name" value="JmjC_2"/>
    <property type="match status" value="1"/>
</dbReference>
<name>A0A7J6L5G4_PEROL</name>
<dbReference type="PROSITE" id="PS51184">
    <property type="entry name" value="JMJC"/>
    <property type="match status" value="1"/>
</dbReference>
<protein>
    <submittedName>
        <fullName evidence="7">Uncharacterized protein</fullName>
    </submittedName>
</protein>
<dbReference type="AlphaFoldDB" id="A0A7J6L5G4"/>
<proteinExistence type="predicted"/>
<evidence type="ECO:0000256" key="2">
    <source>
        <dbReference type="ARBA" id="ARBA00022771"/>
    </source>
</evidence>
<dbReference type="SUPFAM" id="SSF51197">
    <property type="entry name" value="Clavaminate synthase-like"/>
    <property type="match status" value="1"/>
</dbReference>
<dbReference type="InterPro" id="IPR001876">
    <property type="entry name" value="Znf_RanBP2"/>
</dbReference>
<feature type="domain" description="JmjC" evidence="6">
    <location>
        <begin position="464"/>
        <end position="601"/>
    </location>
</feature>
<dbReference type="GO" id="GO:0008270">
    <property type="term" value="F:zinc ion binding"/>
    <property type="evidence" value="ECO:0007669"/>
    <property type="project" value="UniProtKB-KW"/>
</dbReference>
<keyword evidence="1" id="KW-0479">Metal-binding</keyword>
<dbReference type="InterPro" id="IPR050910">
    <property type="entry name" value="JMJD6_ArgDemeth/LysHydrox"/>
</dbReference>
<evidence type="ECO:0000259" key="6">
    <source>
        <dbReference type="PROSITE" id="PS51184"/>
    </source>
</evidence>
<dbReference type="Gene3D" id="2.60.120.650">
    <property type="entry name" value="Cupin"/>
    <property type="match status" value="1"/>
</dbReference>
<dbReference type="SUPFAM" id="SSF90209">
    <property type="entry name" value="Ran binding protein zinc finger-like"/>
    <property type="match status" value="1"/>
</dbReference>
<evidence type="ECO:0000259" key="5">
    <source>
        <dbReference type="PROSITE" id="PS50199"/>
    </source>
</evidence>
<evidence type="ECO:0000256" key="1">
    <source>
        <dbReference type="ARBA" id="ARBA00022723"/>
    </source>
</evidence>
<comment type="caution">
    <text evidence="7">The sequence shown here is derived from an EMBL/GenBank/DDBJ whole genome shotgun (WGS) entry which is preliminary data.</text>
</comment>
<dbReference type="PROSITE" id="PS01358">
    <property type="entry name" value="ZF_RANBP2_1"/>
    <property type="match status" value="2"/>
</dbReference>
<feature type="domain" description="RanBP2-type" evidence="5">
    <location>
        <begin position="275"/>
        <end position="306"/>
    </location>
</feature>
<keyword evidence="3" id="KW-0862">Zinc</keyword>
<dbReference type="EMBL" id="JABANN010000722">
    <property type="protein sequence ID" value="KAF4654420.1"/>
    <property type="molecule type" value="Genomic_DNA"/>
</dbReference>
<keyword evidence="2 4" id="KW-0863">Zinc-finger</keyword>
<organism evidence="7 8">
    <name type="scientific">Perkinsus olseni</name>
    <name type="common">Perkinsus atlanticus</name>
    <dbReference type="NCBI Taxonomy" id="32597"/>
    <lineage>
        <taxon>Eukaryota</taxon>
        <taxon>Sar</taxon>
        <taxon>Alveolata</taxon>
        <taxon>Perkinsozoa</taxon>
        <taxon>Perkinsea</taxon>
        <taxon>Perkinsida</taxon>
        <taxon>Perkinsidae</taxon>
        <taxon>Perkinsus</taxon>
    </lineage>
</organism>
<dbReference type="PANTHER" id="PTHR12480">
    <property type="entry name" value="ARGININE DEMETHYLASE AND LYSYL-HYDROXYLASE JMJD"/>
    <property type="match status" value="1"/>
</dbReference>
<dbReference type="PROSITE" id="PS50199">
    <property type="entry name" value="ZF_RANBP2_2"/>
    <property type="match status" value="2"/>
</dbReference>
<evidence type="ECO:0000313" key="7">
    <source>
        <dbReference type="EMBL" id="KAF4654420.1"/>
    </source>
</evidence>
<dbReference type="Proteomes" id="UP000572268">
    <property type="component" value="Unassembled WGS sequence"/>
</dbReference>
<accession>A0A7J6L5G4</accession>
<gene>
    <name evidence="7" type="ORF">FOL46_008731</name>
</gene>
<evidence type="ECO:0000256" key="3">
    <source>
        <dbReference type="ARBA" id="ARBA00022833"/>
    </source>
</evidence>
<feature type="domain" description="RanBP2-type" evidence="5">
    <location>
        <begin position="170"/>
        <end position="200"/>
    </location>
</feature>
<dbReference type="SMART" id="SM00558">
    <property type="entry name" value="JmjC"/>
    <property type="match status" value="1"/>
</dbReference>
<evidence type="ECO:0000256" key="4">
    <source>
        <dbReference type="PROSITE-ProRule" id="PRU00322"/>
    </source>
</evidence>
<dbReference type="SMART" id="SM00547">
    <property type="entry name" value="ZnF_RBZ"/>
    <property type="match status" value="2"/>
</dbReference>
<dbReference type="InterPro" id="IPR036443">
    <property type="entry name" value="Znf_RanBP2_sf"/>
</dbReference>
<reference evidence="7 8" key="1">
    <citation type="submission" date="2020-04" db="EMBL/GenBank/DDBJ databases">
        <title>Perkinsus olseni comparative genomics.</title>
        <authorList>
            <person name="Bogema D.R."/>
        </authorList>
    </citation>
    <scope>NUCLEOTIDE SEQUENCE [LARGE SCALE GENOMIC DNA]</scope>
    <source>
        <strain evidence="7">ATCC PRA-31</strain>
    </source>
</reference>